<feature type="domain" description="TIR" evidence="4">
    <location>
        <begin position="1"/>
        <end position="57"/>
    </location>
</feature>
<protein>
    <recommendedName>
        <fullName evidence="4">TIR domain-containing protein</fullName>
    </recommendedName>
</protein>
<dbReference type="Gene3D" id="3.40.50.300">
    <property type="entry name" value="P-loop containing nucleotide triphosphate hydrolases"/>
    <property type="match status" value="1"/>
</dbReference>
<dbReference type="InterPro" id="IPR032675">
    <property type="entry name" value="LRR_dom_sf"/>
</dbReference>
<dbReference type="SMART" id="SM00369">
    <property type="entry name" value="LRR_TYP"/>
    <property type="match status" value="4"/>
</dbReference>
<keyword evidence="2" id="KW-0677">Repeat</keyword>
<dbReference type="STRING" id="71139.A0A059CLQ0"/>
<dbReference type="SUPFAM" id="SSF52540">
    <property type="entry name" value="P-loop containing nucleoside triphosphate hydrolases"/>
    <property type="match status" value="1"/>
</dbReference>
<dbReference type="EMBL" id="KK198755">
    <property type="protein sequence ID" value="KCW79096.1"/>
    <property type="molecule type" value="Genomic_DNA"/>
</dbReference>
<reference evidence="5" key="1">
    <citation type="submission" date="2013-07" db="EMBL/GenBank/DDBJ databases">
        <title>The genome of Eucalyptus grandis.</title>
        <authorList>
            <person name="Schmutz J."/>
            <person name="Hayes R."/>
            <person name="Myburg A."/>
            <person name="Tuskan G."/>
            <person name="Grattapaglia D."/>
            <person name="Rokhsar D.S."/>
        </authorList>
    </citation>
    <scope>NUCLEOTIDE SEQUENCE</scope>
    <source>
        <tissue evidence="5">Leaf extractions</tissue>
    </source>
</reference>
<dbReference type="Gramene" id="KCW79096">
    <property type="protein sequence ID" value="KCW79096"/>
    <property type="gene ID" value="EUGRSUZ_C00539"/>
</dbReference>
<dbReference type="InterPro" id="IPR003591">
    <property type="entry name" value="Leu-rich_rpt_typical-subtyp"/>
</dbReference>
<dbReference type="InParanoid" id="A0A059CLQ0"/>
<evidence type="ECO:0000256" key="2">
    <source>
        <dbReference type="ARBA" id="ARBA00022737"/>
    </source>
</evidence>
<gene>
    <name evidence="5" type="ORF">EUGRSUZ_C00539</name>
</gene>
<dbReference type="PROSITE" id="PS50104">
    <property type="entry name" value="TIR"/>
    <property type="match status" value="1"/>
</dbReference>
<dbReference type="GO" id="GO:0007165">
    <property type="term" value="P:signal transduction"/>
    <property type="evidence" value="ECO:0007669"/>
    <property type="project" value="InterPro"/>
</dbReference>
<evidence type="ECO:0000259" key="4">
    <source>
        <dbReference type="PROSITE" id="PS50104"/>
    </source>
</evidence>
<proteinExistence type="predicted"/>
<sequence>MKCKETRGQIVLPVLYKVKPYEVRELKGAFGKAYKSCKDKFEEDVKQQGLLALKKAVGLRVFEPEKFADGREGELVNELIEIILLDQRQDFQPHLPEKLVAIEDRVAEVMELVDLACPETRIIGIWGMGGIGKTTLATIIYKKLFDKFQCRSSLKDIRETIKMEGIKHVQSLLISDIKKSPPHSVHNSDIVISPPHSVHNSDIGIAMIRLSCENKKVLILLDDVDHQEHLDNLIGGCTFGLGSRIIITCRNKALLKSEYNMYELKEMNHKESLLLFSRYAFEGEHPPKDLATLSSDIVATTGGLPLALMVVGSLLKGEKDQMIWAERLEKLRKVPHEDVREKLKISYDTLGHAEKEMFLDIACFFIGTDKRIATYLWEDLKLLPRTGLQILINHSLIKIDEENRLRMHNQLRNLGRAIACPADKKPWACSRLWDKKAMAVLRSEENEYIEALCLDKNGSSKFMEQKSFKRLPKLKFLHMERLKVLNLSSCSILKTTPKLSAFKSLEMLILEYCPNLEEIDSSVGDVKSLVSLNLRYCGSLKKLPAELGRLEELEELLIDETDITEIPSWIGSLKKLKMLSAVGCGSLTRIHSSISCLVNLSTLNLTTCKNLQELCSFNALGELRRLYLVGCYRLKQITFSIGKLEKLVELDMSYTRIKLLPESIANLENLKILRISHSEIEKLPSTIGKLESLQELDASGCHKLEGKILGDIGGLSSLRTLHLGKAKISHLPENFCELSSLNHLDLLYCSKLESLPYPPSGLSSLQLTCQSNTLPSLSHLSRLKKLTLHCCMFLESIPQLPSNIRKLCVWKCPKLKTLPNLSNLRSLMELELLQCYGLMQFNGLEALESLTKLDVSTSPELPNLNDFEDLELWTNLDLQSYDGEVDNLLELRGISHLKSLEVLNISARKRIRQLDLSKSEHLKQLIVNNCESLVEIRCHDKIESLEHFDRNGCKSLTILPDFLAYDRS</sequence>
<keyword evidence="3" id="KW-0611">Plant defense</keyword>
<dbReference type="InterPro" id="IPR058192">
    <property type="entry name" value="WHD_ROQ1-like"/>
</dbReference>
<dbReference type="Pfam" id="PF00931">
    <property type="entry name" value="NB-ARC"/>
    <property type="match status" value="1"/>
</dbReference>
<accession>A0A059CLQ0</accession>
<dbReference type="InterPro" id="IPR044974">
    <property type="entry name" value="Disease_R_plants"/>
</dbReference>
<organism evidence="5">
    <name type="scientific">Eucalyptus grandis</name>
    <name type="common">Flooded gum</name>
    <dbReference type="NCBI Taxonomy" id="71139"/>
    <lineage>
        <taxon>Eukaryota</taxon>
        <taxon>Viridiplantae</taxon>
        <taxon>Streptophyta</taxon>
        <taxon>Embryophyta</taxon>
        <taxon>Tracheophyta</taxon>
        <taxon>Spermatophyta</taxon>
        <taxon>Magnoliopsida</taxon>
        <taxon>eudicotyledons</taxon>
        <taxon>Gunneridae</taxon>
        <taxon>Pentapetalae</taxon>
        <taxon>rosids</taxon>
        <taxon>malvids</taxon>
        <taxon>Myrtales</taxon>
        <taxon>Myrtaceae</taxon>
        <taxon>Myrtoideae</taxon>
        <taxon>Eucalypteae</taxon>
        <taxon>Eucalyptus</taxon>
    </lineage>
</organism>
<keyword evidence="1" id="KW-0433">Leucine-rich repeat</keyword>
<name>A0A059CLQ0_EUCGR</name>
<dbReference type="InterPro" id="IPR027417">
    <property type="entry name" value="P-loop_NTPase"/>
</dbReference>
<dbReference type="PANTHER" id="PTHR11017:SF292">
    <property type="entry name" value="AAA+ ATPASE DOMAIN-CONTAINING PROTEIN"/>
    <property type="match status" value="1"/>
</dbReference>
<dbReference type="InterPro" id="IPR002182">
    <property type="entry name" value="NB-ARC"/>
</dbReference>
<dbReference type="SUPFAM" id="SSF52058">
    <property type="entry name" value="L domain-like"/>
    <property type="match status" value="2"/>
</dbReference>
<dbReference type="GO" id="GO:0043531">
    <property type="term" value="F:ADP binding"/>
    <property type="evidence" value="ECO:0007669"/>
    <property type="project" value="InterPro"/>
</dbReference>
<dbReference type="GO" id="GO:0051707">
    <property type="term" value="P:response to other organism"/>
    <property type="evidence" value="ECO:0007669"/>
    <property type="project" value="UniProtKB-ARBA"/>
</dbReference>
<dbReference type="Pfam" id="PF23598">
    <property type="entry name" value="LRR_14"/>
    <property type="match status" value="1"/>
</dbReference>
<evidence type="ECO:0000256" key="1">
    <source>
        <dbReference type="ARBA" id="ARBA00022614"/>
    </source>
</evidence>
<dbReference type="AlphaFoldDB" id="A0A059CLQ0"/>
<evidence type="ECO:0000256" key="3">
    <source>
        <dbReference type="ARBA" id="ARBA00022821"/>
    </source>
</evidence>
<dbReference type="Pfam" id="PF23282">
    <property type="entry name" value="WHD_ROQ1"/>
    <property type="match status" value="1"/>
</dbReference>
<dbReference type="Gene3D" id="3.80.10.10">
    <property type="entry name" value="Ribonuclease Inhibitor"/>
    <property type="match status" value="3"/>
</dbReference>
<dbReference type="InterPro" id="IPR042197">
    <property type="entry name" value="Apaf_helical"/>
</dbReference>
<evidence type="ECO:0000313" key="5">
    <source>
        <dbReference type="EMBL" id="KCW79096.1"/>
    </source>
</evidence>
<dbReference type="InterPro" id="IPR000157">
    <property type="entry name" value="TIR_dom"/>
</dbReference>
<dbReference type="Gene3D" id="3.40.50.10140">
    <property type="entry name" value="Toll/interleukin-1 receptor homology (TIR) domain"/>
    <property type="match status" value="1"/>
</dbReference>
<dbReference type="InterPro" id="IPR055414">
    <property type="entry name" value="LRR_R13L4/SHOC2-like"/>
</dbReference>
<dbReference type="PANTHER" id="PTHR11017">
    <property type="entry name" value="LEUCINE-RICH REPEAT-CONTAINING PROTEIN"/>
    <property type="match status" value="1"/>
</dbReference>
<dbReference type="PRINTS" id="PR00364">
    <property type="entry name" value="DISEASERSIST"/>
</dbReference>
<dbReference type="GO" id="GO:0006952">
    <property type="term" value="P:defense response"/>
    <property type="evidence" value="ECO:0007669"/>
    <property type="project" value="UniProtKB-KW"/>
</dbReference>
<dbReference type="InterPro" id="IPR035897">
    <property type="entry name" value="Toll_tir_struct_dom_sf"/>
</dbReference>
<dbReference type="Pfam" id="PF01582">
    <property type="entry name" value="TIR"/>
    <property type="match status" value="1"/>
</dbReference>
<dbReference type="Gene3D" id="1.10.8.430">
    <property type="entry name" value="Helical domain of apoptotic protease-activating factors"/>
    <property type="match status" value="1"/>
</dbReference>